<accession>A0A914PSQ9</accession>
<keyword evidence="4" id="KW-0788">Thiol protease</keyword>
<evidence type="ECO:0000313" key="6">
    <source>
        <dbReference type="Proteomes" id="UP000887578"/>
    </source>
</evidence>
<dbReference type="WBParaSite" id="PDA_v2.g19239.t1">
    <property type="protein sequence ID" value="PDA_v2.g19239.t1"/>
    <property type="gene ID" value="PDA_v2.g19239"/>
</dbReference>
<evidence type="ECO:0000313" key="7">
    <source>
        <dbReference type="WBParaSite" id="PDA_v2.g19239.t1"/>
    </source>
</evidence>
<dbReference type="GO" id="GO:0006508">
    <property type="term" value="P:proteolysis"/>
    <property type="evidence" value="ECO:0007669"/>
    <property type="project" value="UniProtKB-KW"/>
</dbReference>
<dbReference type="GO" id="GO:0016929">
    <property type="term" value="F:deSUMOylase activity"/>
    <property type="evidence" value="ECO:0007669"/>
    <property type="project" value="TreeGrafter"/>
</dbReference>
<dbReference type="SUPFAM" id="SSF54001">
    <property type="entry name" value="Cysteine proteinases"/>
    <property type="match status" value="1"/>
</dbReference>
<dbReference type="PANTHER" id="PTHR12606">
    <property type="entry name" value="SENTRIN/SUMO-SPECIFIC PROTEASE"/>
    <property type="match status" value="1"/>
</dbReference>
<sequence length="262" mass="30982">MLCRKIAENTDPNFEKMDIFKDARKNAVRKLKYVTSDANDERFWMDESDIAAAADLFYCNIFVFTRLKNWQCYGPKTYENGITHNFGNFNSKLPTLLLENSSGNHFSPVKNVHFIESFPSLPPEALQLVERAWNRHANEDEIFVHTPAAKIIRKDLKTLSGLNWLNDEVINFYLDLVVKRSKEDGSLPKVYAFQTFFYTKLIQKGYDSVKRWTRKIDVFDYDIWIVPVHLKHYWSKKYDHWCMAIVDVQSQRIEYYDSMLGF</sequence>
<dbReference type="GO" id="GO:0016926">
    <property type="term" value="P:protein desumoylation"/>
    <property type="evidence" value="ECO:0007669"/>
    <property type="project" value="TreeGrafter"/>
</dbReference>
<reference evidence="7" key="1">
    <citation type="submission" date="2022-11" db="UniProtKB">
        <authorList>
            <consortium name="WormBaseParasite"/>
        </authorList>
    </citation>
    <scope>IDENTIFICATION</scope>
</reference>
<dbReference type="AlphaFoldDB" id="A0A914PSQ9"/>
<dbReference type="InterPro" id="IPR003653">
    <property type="entry name" value="Peptidase_C48_C"/>
</dbReference>
<dbReference type="InterPro" id="IPR038765">
    <property type="entry name" value="Papain-like_cys_pep_sf"/>
</dbReference>
<name>A0A914PSQ9_9BILA</name>
<feature type="domain" description="Ubiquitin-like protease family profile" evidence="5">
    <location>
        <begin position="149"/>
        <end position="262"/>
    </location>
</feature>
<proteinExistence type="inferred from homology"/>
<evidence type="ECO:0000256" key="2">
    <source>
        <dbReference type="ARBA" id="ARBA00022670"/>
    </source>
</evidence>
<evidence type="ECO:0000256" key="1">
    <source>
        <dbReference type="ARBA" id="ARBA00005234"/>
    </source>
</evidence>
<evidence type="ECO:0000256" key="3">
    <source>
        <dbReference type="ARBA" id="ARBA00022801"/>
    </source>
</evidence>
<evidence type="ECO:0000259" key="5">
    <source>
        <dbReference type="PROSITE" id="PS50600"/>
    </source>
</evidence>
<comment type="similarity">
    <text evidence="1">Belongs to the peptidase C48 family.</text>
</comment>
<dbReference type="GO" id="GO:0005634">
    <property type="term" value="C:nucleus"/>
    <property type="evidence" value="ECO:0007669"/>
    <property type="project" value="TreeGrafter"/>
</dbReference>
<organism evidence="6 7">
    <name type="scientific">Panagrolaimus davidi</name>
    <dbReference type="NCBI Taxonomy" id="227884"/>
    <lineage>
        <taxon>Eukaryota</taxon>
        <taxon>Metazoa</taxon>
        <taxon>Ecdysozoa</taxon>
        <taxon>Nematoda</taxon>
        <taxon>Chromadorea</taxon>
        <taxon>Rhabditida</taxon>
        <taxon>Tylenchina</taxon>
        <taxon>Panagrolaimomorpha</taxon>
        <taxon>Panagrolaimoidea</taxon>
        <taxon>Panagrolaimidae</taxon>
        <taxon>Panagrolaimus</taxon>
    </lineage>
</organism>
<evidence type="ECO:0000256" key="4">
    <source>
        <dbReference type="ARBA" id="ARBA00022807"/>
    </source>
</evidence>
<keyword evidence="3" id="KW-0378">Hydrolase</keyword>
<dbReference type="PANTHER" id="PTHR12606:SF141">
    <property type="entry name" value="GH15225P-RELATED"/>
    <property type="match status" value="1"/>
</dbReference>
<protein>
    <submittedName>
        <fullName evidence="7">Ubiquitin-like protease family profile domain-containing protein</fullName>
    </submittedName>
</protein>
<keyword evidence="6" id="KW-1185">Reference proteome</keyword>
<dbReference type="Proteomes" id="UP000887578">
    <property type="component" value="Unplaced"/>
</dbReference>
<dbReference type="Gene3D" id="3.40.395.10">
    <property type="entry name" value="Adenoviral Proteinase, Chain A"/>
    <property type="match status" value="1"/>
</dbReference>
<dbReference type="PROSITE" id="PS50600">
    <property type="entry name" value="ULP_PROTEASE"/>
    <property type="match status" value="1"/>
</dbReference>
<dbReference type="Pfam" id="PF02902">
    <property type="entry name" value="Peptidase_C48"/>
    <property type="match status" value="1"/>
</dbReference>
<keyword evidence="2" id="KW-0645">Protease</keyword>